<evidence type="ECO:0000313" key="3">
    <source>
        <dbReference type="Proteomes" id="UP000199045"/>
    </source>
</evidence>
<dbReference type="Gene3D" id="3.40.50.360">
    <property type="match status" value="1"/>
</dbReference>
<protein>
    <submittedName>
        <fullName evidence="2">Arsenical resistance protein ArsH</fullName>
    </submittedName>
</protein>
<dbReference type="InterPro" id="IPR029039">
    <property type="entry name" value="Flavoprotein-like_sf"/>
</dbReference>
<dbReference type="Proteomes" id="UP000199045">
    <property type="component" value="Unassembled WGS sequence"/>
</dbReference>
<feature type="domain" description="NADPH-dependent FMN reductase-like" evidence="1">
    <location>
        <begin position="1"/>
        <end position="143"/>
    </location>
</feature>
<dbReference type="OrthoDB" id="9812295at2"/>
<name>A0A1G7XVB0_CHIFI</name>
<dbReference type="GO" id="GO:0016491">
    <property type="term" value="F:oxidoreductase activity"/>
    <property type="evidence" value="ECO:0007669"/>
    <property type="project" value="InterPro"/>
</dbReference>
<dbReference type="AlphaFoldDB" id="A0A1G7XVB0"/>
<dbReference type="EMBL" id="FNBN01000007">
    <property type="protein sequence ID" value="SDG88079.1"/>
    <property type="molecule type" value="Genomic_DNA"/>
</dbReference>
<gene>
    <name evidence="2" type="ORF">SAMN04488121_10795</name>
</gene>
<sequence>MNVLIFNGTMDSSPYTTANQLTGYFAEQFRHKGFSTEVFSPVDGHIPFFAYPKGDMPDSVKHMCDVFLKADVHVWLTPLYHGSMTGVMKNTLDWLEMTSKLSNPYLTGKVVALVCWGDGSHAMQGINAMDSVAKALRAWVLPFSVPIMKEHLYDAETKTFTASYKNKFDRMISLLGDSRIGDKKQVKDTTGNL</sequence>
<dbReference type="SUPFAM" id="SSF52218">
    <property type="entry name" value="Flavoproteins"/>
    <property type="match status" value="1"/>
</dbReference>
<dbReference type="Pfam" id="PF03358">
    <property type="entry name" value="FMN_red"/>
    <property type="match status" value="1"/>
</dbReference>
<organism evidence="2 3">
    <name type="scientific">Chitinophaga filiformis</name>
    <name type="common">Myxococcus filiformis</name>
    <name type="synonym">Flexibacter filiformis</name>
    <dbReference type="NCBI Taxonomy" id="104663"/>
    <lineage>
        <taxon>Bacteria</taxon>
        <taxon>Pseudomonadati</taxon>
        <taxon>Bacteroidota</taxon>
        <taxon>Chitinophagia</taxon>
        <taxon>Chitinophagales</taxon>
        <taxon>Chitinophagaceae</taxon>
        <taxon>Chitinophaga</taxon>
    </lineage>
</organism>
<reference evidence="2 3" key="1">
    <citation type="submission" date="2016-10" db="EMBL/GenBank/DDBJ databases">
        <authorList>
            <person name="de Groot N.N."/>
        </authorList>
    </citation>
    <scope>NUCLEOTIDE SEQUENCE [LARGE SCALE GENOMIC DNA]</scope>
    <source>
        <strain evidence="2 3">DSM 527</strain>
    </source>
</reference>
<dbReference type="STRING" id="104663.SAMN04488121_10795"/>
<dbReference type="InterPro" id="IPR005025">
    <property type="entry name" value="FMN_Rdtase-like_dom"/>
</dbReference>
<evidence type="ECO:0000259" key="1">
    <source>
        <dbReference type="Pfam" id="PF03358"/>
    </source>
</evidence>
<dbReference type="RefSeq" id="WP_089835635.1">
    <property type="nucleotide sequence ID" value="NZ_FNBN01000007.1"/>
</dbReference>
<evidence type="ECO:0000313" key="2">
    <source>
        <dbReference type="EMBL" id="SDG88079.1"/>
    </source>
</evidence>
<proteinExistence type="predicted"/>
<accession>A0A1G7XVB0</accession>